<dbReference type="Gene3D" id="3.30.70.1230">
    <property type="entry name" value="Nucleotide cyclase"/>
    <property type="match status" value="1"/>
</dbReference>
<protein>
    <submittedName>
        <fullName evidence="2">Adenylate cyclase</fullName>
    </submittedName>
</protein>
<proteinExistence type="predicted"/>
<keyword evidence="3" id="KW-1185">Reference proteome</keyword>
<dbReference type="Proteomes" id="UP000076574">
    <property type="component" value="Unassembled WGS sequence"/>
</dbReference>
<dbReference type="GO" id="GO:0035556">
    <property type="term" value="P:intracellular signal transduction"/>
    <property type="evidence" value="ECO:0007669"/>
    <property type="project" value="InterPro"/>
</dbReference>
<dbReference type="PANTHER" id="PTHR43081:SF11">
    <property type="entry name" value="BLR2264 PROTEIN"/>
    <property type="match status" value="1"/>
</dbReference>
<sequence>MLPDKLREIIDWLSDGARSAPTPSRMMAECCERLVAAGLPLYRVGIFIRTLHPEIFGRNFIWRPETGVVLSSVDFDIQEAPEFLSSPLALVFREGVEVRSRLHEPSTTPFPFFDDMRAEGVTDYIAIPLTFVDNMLHASSWTTKQPGGFTEEQLAALKTVLPTLARLIEVIGIRRVTVTLLDTYVGNRAGGRILGGQIRRGHTETMRAAIWLSDLRGFTALSDRLPPESVVEILNRYFDCQVPAILKHGGEVLKFMGDGLLAVFPIAEDDADRSTVCGHALEATREASAAVEALRWSDAAGAEERFRFGLALHVGKVLYGNIGGGNRLDFTCIGPAVNLAARLEKIAGKLHRTVVASATFADATTTDWTDLGEFPIAGFAKAERVYGLADEGATPES</sequence>
<dbReference type="EMBL" id="LVYV01000023">
    <property type="protein sequence ID" value="KZD22337.1"/>
    <property type="molecule type" value="Genomic_DNA"/>
</dbReference>
<dbReference type="OrthoDB" id="4565346at2"/>
<dbReference type="Pfam" id="PF00211">
    <property type="entry name" value="Guanylate_cyc"/>
    <property type="match status" value="1"/>
</dbReference>
<dbReference type="SMART" id="SM00044">
    <property type="entry name" value="CYCc"/>
    <property type="match status" value="1"/>
</dbReference>
<feature type="domain" description="Guanylate cyclase" evidence="1">
    <location>
        <begin position="209"/>
        <end position="344"/>
    </location>
</feature>
<dbReference type="PROSITE" id="PS50125">
    <property type="entry name" value="GUANYLATE_CYCLASE_2"/>
    <property type="match status" value="1"/>
</dbReference>
<dbReference type="PANTHER" id="PTHR43081">
    <property type="entry name" value="ADENYLATE CYCLASE, TERMINAL-DIFFERENTIATION SPECIFIC-RELATED"/>
    <property type="match status" value="1"/>
</dbReference>
<dbReference type="SUPFAM" id="SSF55073">
    <property type="entry name" value="Nucleotide cyclase"/>
    <property type="match status" value="1"/>
</dbReference>
<evidence type="ECO:0000313" key="3">
    <source>
        <dbReference type="Proteomes" id="UP000076574"/>
    </source>
</evidence>
<gene>
    <name evidence="2" type="ORF">A4A58_09890</name>
</gene>
<reference evidence="2 3" key="1">
    <citation type="submission" date="2016-03" db="EMBL/GenBank/DDBJ databases">
        <title>Microsymbionts genomes from the relict species Vavilovia formosa (Stev.) Fed.</title>
        <authorList>
            <person name="Kopat V."/>
            <person name="Chirak E."/>
            <person name="Kimeklis A."/>
            <person name="Andronov E."/>
        </authorList>
    </citation>
    <scope>NUCLEOTIDE SEQUENCE [LARGE SCALE GENOMIC DNA]</scope>
    <source>
        <strain evidence="2 3">Vaf07</strain>
    </source>
</reference>
<dbReference type="InterPro" id="IPR029787">
    <property type="entry name" value="Nucleotide_cyclase"/>
</dbReference>
<dbReference type="InterPro" id="IPR001054">
    <property type="entry name" value="A/G_cyclase"/>
</dbReference>
<dbReference type="GO" id="GO:0006171">
    <property type="term" value="P:cAMP biosynthetic process"/>
    <property type="evidence" value="ECO:0007669"/>
    <property type="project" value="TreeGrafter"/>
</dbReference>
<dbReference type="GO" id="GO:0004016">
    <property type="term" value="F:adenylate cyclase activity"/>
    <property type="evidence" value="ECO:0007669"/>
    <property type="project" value="UniProtKB-ARBA"/>
</dbReference>
<evidence type="ECO:0000313" key="2">
    <source>
        <dbReference type="EMBL" id="KZD22337.1"/>
    </source>
</evidence>
<comment type="caution">
    <text evidence="2">The sequence shown here is derived from an EMBL/GenBank/DDBJ whole genome shotgun (WGS) entry which is preliminary data.</text>
</comment>
<dbReference type="CDD" id="cd07302">
    <property type="entry name" value="CHD"/>
    <property type="match status" value="1"/>
</dbReference>
<accession>A0A163YN39</accession>
<dbReference type="STRING" id="943830.A4A58_09890"/>
<name>A0A163YN39_9BRAD</name>
<evidence type="ECO:0000259" key="1">
    <source>
        <dbReference type="PROSITE" id="PS50125"/>
    </source>
</evidence>
<dbReference type="InterPro" id="IPR050697">
    <property type="entry name" value="Adenylyl/Guanylyl_Cyclase_3/4"/>
</dbReference>
<organism evidence="2 3">
    <name type="scientific">Tardiphaga robiniae</name>
    <dbReference type="NCBI Taxonomy" id="943830"/>
    <lineage>
        <taxon>Bacteria</taxon>
        <taxon>Pseudomonadati</taxon>
        <taxon>Pseudomonadota</taxon>
        <taxon>Alphaproteobacteria</taxon>
        <taxon>Hyphomicrobiales</taxon>
        <taxon>Nitrobacteraceae</taxon>
        <taxon>Tardiphaga</taxon>
    </lineage>
</organism>
<dbReference type="FunFam" id="3.30.70.1230:FF:000041">
    <property type="entry name" value="Adenylate cyclase 1"/>
    <property type="match status" value="1"/>
</dbReference>
<dbReference type="RefSeq" id="WP_068734968.1">
    <property type="nucleotide sequence ID" value="NZ_LVYV01000023.1"/>
</dbReference>
<dbReference type="AlphaFoldDB" id="A0A163YN39"/>